<gene>
    <name evidence="2" type="ORF">BDV96DRAFT_648700</name>
</gene>
<evidence type="ECO:0000313" key="2">
    <source>
        <dbReference type="EMBL" id="KAF2113090.1"/>
    </source>
</evidence>
<dbReference type="Proteomes" id="UP000799770">
    <property type="component" value="Unassembled WGS sequence"/>
</dbReference>
<accession>A0A6A5Z125</accession>
<evidence type="ECO:0000256" key="1">
    <source>
        <dbReference type="SAM" id="Phobius"/>
    </source>
</evidence>
<keyword evidence="3" id="KW-1185">Reference proteome</keyword>
<proteinExistence type="predicted"/>
<dbReference type="AlphaFoldDB" id="A0A6A5Z125"/>
<sequence length="222" mass="25718">MSARRRSSNVIPPQRRPSRTDYEHELQRLHFEIDKSQLRAKVFGYIAAVLFIYSFLLSSPARPLIDPKRTTLLPFADPSSPAYDGLLIPPKDRNAYVTLEPPFQDITAAHLGWIFADPFDALNFDRARYVPFIRKNNSEDLELYVENYLKKPWSPEGELCAENTGIFHQSVCAVALERYDTAHEGVLAVKDLKYKDQVDETRLWHIFRTRNPKEAKRRGEVI</sequence>
<name>A0A6A5Z125_9PLEO</name>
<organism evidence="2 3">
    <name type="scientific">Lophiotrema nucula</name>
    <dbReference type="NCBI Taxonomy" id="690887"/>
    <lineage>
        <taxon>Eukaryota</taxon>
        <taxon>Fungi</taxon>
        <taxon>Dikarya</taxon>
        <taxon>Ascomycota</taxon>
        <taxon>Pezizomycotina</taxon>
        <taxon>Dothideomycetes</taxon>
        <taxon>Pleosporomycetidae</taxon>
        <taxon>Pleosporales</taxon>
        <taxon>Lophiotremataceae</taxon>
        <taxon>Lophiotrema</taxon>
    </lineage>
</organism>
<keyword evidence="1" id="KW-0472">Membrane</keyword>
<keyword evidence="1" id="KW-0812">Transmembrane</keyword>
<reference evidence="2" key="1">
    <citation type="journal article" date="2020" name="Stud. Mycol.">
        <title>101 Dothideomycetes genomes: a test case for predicting lifestyles and emergence of pathogens.</title>
        <authorList>
            <person name="Haridas S."/>
            <person name="Albert R."/>
            <person name="Binder M."/>
            <person name="Bloem J."/>
            <person name="Labutti K."/>
            <person name="Salamov A."/>
            <person name="Andreopoulos B."/>
            <person name="Baker S."/>
            <person name="Barry K."/>
            <person name="Bills G."/>
            <person name="Bluhm B."/>
            <person name="Cannon C."/>
            <person name="Castanera R."/>
            <person name="Culley D."/>
            <person name="Daum C."/>
            <person name="Ezra D."/>
            <person name="Gonzalez J."/>
            <person name="Henrissat B."/>
            <person name="Kuo A."/>
            <person name="Liang C."/>
            <person name="Lipzen A."/>
            <person name="Lutzoni F."/>
            <person name="Magnuson J."/>
            <person name="Mondo S."/>
            <person name="Nolan M."/>
            <person name="Ohm R."/>
            <person name="Pangilinan J."/>
            <person name="Park H.-J."/>
            <person name="Ramirez L."/>
            <person name="Alfaro M."/>
            <person name="Sun H."/>
            <person name="Tritt A."/>
            <person name="Yoshinaga Y."/>
            <person name="Zwiers L.-H."/>
            <person name="Turgeon B."/>
            <person name="Goodwin S."/>
            <person name="Spatafora J."/>
            <person name="Crous P."/>
            <person name="Grigoriev I."/>
        </authorList>
    </citation>
    <scope>NUCLEOTIDE SEQUENCE</scope>
    <source>
        <strain evidence="2">CBS 627.86</strain>
    </source>
</reference>
<protein>
    <submittedName>
        <fullName evidence="2">Uncharacterized protein</fullName>
    </submittedName>
</protein>
<evidence type="ECO:0000313" key="3">
    <source>
        <dbReference type="Proteomes" id="UP000799770"/>
    </source>
</evidence>
<dbReference type="OrthoDB" id="10650116at2759"/>
<keyword evidence="1" id="KW-1133">Transmembrane helix</keyword>
<feature type="transmembrane region" description="Helical" evidence="1">
    <location>
        <begin position="42"/>
        <end position="61"/>
    </location>
</feature>
<dbReference type="EMBL" id="ML977329">
    <property type="protein sequence ID" value="KAF2113090.1"/>
    <property type="molecule type" value="Genomic_DNA"/>
</dbReference>